<name>A0A820NCE2_9BILA</name>
<dbReference type="Gene3D" id="1.20.1070.10">
    <property type="entry name" value="Rhodopsin 7-helix transmembrane proteins"/>
    <property type="match status" value="1"/>
</dbReference>
<comment type="caution">
    <text evidence="1">The sequence shown here is derived from an EMBL/GenBank/DDBJ whole genome shotgun (WGS) entry which is preliminary data.</text>
</comment>
<gene>
    <name evidence="1" type="ORF">OXD698_LOCUS50643</name>
</gene>
<sequence>LAIESLITFIIQPLLTYTYCCTQFYVYGFFCKSFRTDFLEILHLQQANRVKQGTTAQTVNLKGRN</sequence>
<evidence type="ECO:0000313" key="2">
    <source>
        <dbReference type="Proteomes" id="UP000663844"/>
    </source>
</evidence>
<accession>A0A820NCE2</accession>
<dbReference type="SUPFAM" id="SSF81321">
    <property type="entry name" value="Family A G protein-coupled receptor-like"/>
    <property type="match status" value="1"/>
</dbReference>
<feature type="non-terminal residue" evidence="1">
    <location>
        <position position="1"/>
    </location>
</feature>
<reference evidence="1" key="1">
    <citation type="submission" date="2021-02" db="EMBL/GenBank/DDBJ databases">
        <authorList>
            <person name="Nowell W R."/>
        </authorList>
    </citation>
    <scope>NUCLEOTIDE SEQUENCE</scope>
</reference>
<evidence type="ECO:0000313" key="1">
    <source>
        <dbReference type="EMBL" id="CAF4386268.1"/>
    </source>
</evidence>
<proteinExistence type="predicted"/>
<dbReference type="Proteomes" id="UP000663844">
    <property type="component" value="Unassembled WGS sequence"/>
</dbReference>
<protein>
    <submittedName>
        <fullName evidence="1">Uncharacterized protein</fullName>
    </submittedName>
</protein>
<dbReference type="EMBL" id="CAJOAZ010024634">
    <property type="protein sequence ID" value="CAF4386268.1"/>
    <property type="molecule type" value="Genomic_DNA"/>
</dbReference>
<organism evidence="1 2">
    <name type="scientific">Adineta steineri</name>
    <dbReference type="NCBI Taxonomy" id="433720"/>
    <lineage>
        <taxon>Eukaryota</taxon>
        <taxon>Metazoa</taxon>
        <taxon>Spiralia</taxon>
        <taxon>Gnathifera</taxon>
        <taxon>Rotifera</taxon>
        <taxon>Eurotatoria</taxon>
        <taxon>Bdelloidea</taxon>
        <taxon>Adinetida</taxon>
        <taxon>Adinetidae</taxon>
        <taxon>Adineta</taxon>
    </lineage>
</organism>
<dbReference type="AlphaFoldDB" id="A0A820NCE2"/>